<protein>
    <submittedName>
        <fullName evidence="2">Exonuclease RNase T and DNA polymerase III</fullName>
    </submittedName>
</protein>
<dbReference type="CDD" id="cd06127">
    <property type="entry name" value="DEDDh"/>
    <property type="match status" value="1"/>
</dbReference>
<reference evidence="2 3" key="1">
    <citation type="submission" date="2015-06" db="EMBL/GenBank/DDBJ databases">
        <authorList>
            <person name="Kim K.M."/>
        </authorList>
    </citation>
    <scope>NUCLEOTIDE SEQUENCE [LARGE SCALE GENOMIC DNA]</scope>
    <source>
        <strain evidence="2 3">KCTC 22370</strain>
    </source>
</reference>
<dbReference type="GO" id="GO:0045004">
    <property type="term" value="P:DNA replication proofreading"/>
    <property type="evidence" value="ECO:0007669"/>
    <property type="project" value="TreeGrafter"/>
</dbReference>
<dbReference type="InterPro" id="IPR012337">
    <property type="entry name" value="RNaseH-like_sf"/>
</dbReference>
<keyword evidence="2" id="KW-0269">Exonuclease</keyword>
<keyword evidence="3" id="KW-1185">Reference proteome</keyword>
<accession>A0A0G3X7F1</accession>
<dbReference type="InterPro" id="IPR036397">
    <property type="entry name" value="RNaseH_sf"/>
</dbReference>
<keyword evidence="2" id="KW-0540">Nuclease</keyword>
<dbReference type="Gene3D" id="3.30.420.10">
    <property type="entry name" value="Ribonuclease H-like superfamily/Ribonuclease H"/>
    <property type="match status" value="1"/>
</dbReference>
<dbReference type="AlphaFoldDB" id="A0A0G3X7F1"/>
<organism evidence="2 3">
    <name type="scientific">Pelagerythrobacter marensis</name>
    <dbReference type="NCBI Taxonomy" id="543877"/>
    <lineage>
        <taxon>Bacteria</taxon>
        <taxon>Pseudomonadati</taxon>
        <taxon>Pseudomonadota</taxon>
        <taxon>Alphaproteobacteria</taxon>
        <taxon>Sphingomonadales</taxon>
        <taxon>Erythrobacteraceae</taxon>
        <taxon>Pelagerythrobacter</taxon>
    </lineage>
</organism>
<dbReference type="PANTHER" id="PTHR30231:SF37">
    <property type="entry name" value="EXODEOXYRIBONUCLEASE 10"/>
    <property type="match status" value="1"/>
</dbReference>
<gene>
    <name evidence="2" type="ORF">AM2010_1444</name>
</gene>
<keyword evidence="2" id="KW-0378">Hydrolase</keyword>
<evidence type="ECO:0000313" key="2">
    <source>
        <dbReference type="EMBL" id="AKM07515.1"/>
    </source>
</evidence>
<dbReference type="KEGG" id="amx:AM2010_1444"/>
<dbReference type="RefSeq" id="WP_236699436.1">
    <property type="nucleotide sequence ID" value="NZ_CP011805.1"/>
</dbReference>
<sequence length="290" mass="32437">MTDTGRSNVRELRRIELSVGETGLGDPDGPLRVALVVDVETTGLSPQEDKIIELAMRRFTYDPEGHIVEIGKSWCWREDPGVALPEDIVRITGITDQDLIGRRIDERVATDILSSADVVIAHNAAFDRPMVENRLSALPAKQWACSCVEIDWAGAGFEGRSLGWLCAQAGWFYDAHRAQGDVDAVIQLLRHEGTDGRSLLYELDDASSCDSFLIEAVGSPFSTKDVLRMRGYRWNPTRQVWWREVMDDRLVAEQAWLASEVYASGKGARALGPRLTRRDAYSRFRLDDGV</sequence>
<proteinExistence type="predicted"/>
<dbReference type="GO" id="GO:0005829">
    <property type="term" value="C:cytosol"/>
    <property type="evidence" value="ECO:0007669"/>
    <property type="project" value="TreeGrafter"/>
</dbReference>
<dbReference type="Pfam" id="PF00929">
    <property type="entry name" value="RNase_T"/>
    <property type="match status" value="1"/>
</dbReference>
<dbReference type="STRING" id="543877.AM2010_1444"/>
<dbReference type="GO" id="GO:0008408">
    <property type="term" value="F:3'-5' exonuclease activity"/>
    <property type="evidence" value="ECO:0007669"/>
    <property type="project" value="TreeGrafter"/>
</dbReference>
<dbReference type="EMBL" id="CP011805">
    <property type="protein sequence ID" value="AKM07515.1"/>
    <property type="molecule type" value="Genomic_DNA"/>
</dbReference>
<dbReference type="GO" id="GO:0003676">
    <property type="term" value="F:nucleic acid binding"/>
    <property type="evidence" value="ECO:0007669"/>
    <property type="project" value="InterPro"/>
</dbReference>
<dbReference type="NCBIfam" id="NF006615">
    <property type="entry name" value="PRK09182.1"/>
    <property type="match status" value="1"/>
</dbReference>
<evidence type="ECO:0000313" key="3">
    <source>
        <dbReference type="Proteomes" id="UP000037643"/>
    </source>
</evidence>
<dbReference type="SMART" id="SM00479">
    <property type="entry name" value="EXOIII"/>
    <property type="match status" value="1"/>
</dbReference>
<dbReference type="SUPFAM" id="SSF53098">
    <property type="entry name" value="Ribonuclease H-like"/>
    <property type="match status" value="1"/>
</dbReference>
<dbReference type="PANTHER" id="PTHR30231">
    <property type="entry name" value="DNA POLYMERASE III SUBUNIT EPSILON"/>
    <property type="match status" value="1"/>
</dbReference>
<dbReference type="InterPro" id="IPR013520">
    <property type="entry name" value="Ribonucl_H"/>
</dbReference>
<name>A0A0G3X7F1_9SPHN</name>
<evidence type="ECO:0000259" key="1">
    <source>
        <dbReference type="SMART" id="SM00479"/>
    </source>
</evidence>
<dbReference type="PATRIC" id="fig|543877.4.peg.1469"/>
<feature type="domain" description="Exonuclease" evidence="1">
    <location>
        <begin position="33"/>
        <end position="198"/>
    </location>
</feature>
<dbReference type="Proteomes" id="UP000037643">
    <property type="component" value="Chromosome"/>
</dbReference>